<dbReference type="EMBL" id="CP034331">
    <property type="protein sequence ID" value="AZL61467.1"/>
    <property type="molecule type" value="Genomic_DNA"/>
</dbReference>
<keyword evidence="1" id="KW-1133">Transmembrane helix</keyword>
<organism evidence="2 3">
    <name type="scientific">Tabrizicola piscis</name>
    <dbReference type="NCBI Taxonomy" id="2494374"/>
    <lineage>
        <taxon>Bacteria</taxon>
        <taxon>Pseudomonadati</taxon>
        <taxon>Pseudomonadota</taxon>
        <taxon>Alphaproteobacteria</taxon>
        <taxon>Rhodobacterales</taxon>
        <taxon>Paracoccaceae</taxon>
        <taxon>Tabrizicola</taxon>
    </lineage>
</organism>
<protein>
    <submittedName>
        <fullName evidence="2">Uncharacterized protein</fullName>
    </submittedName>
</protein>
<accession>A0A3S8UCW9</accession>
<sequence length="188" mass="20200">MKVKMPEAGSASPALSLAALGEMLDLLGVVVAKMSEKLDQHGETLAAVQKTALESRDAAQAAKTFADPQRYGRHIGNEIDKALAVPLDRLEGLHLGLTADRRDASRALDELVRQEEQSLQRLRDDLTRAGRWKKRAPLIALFGLVLALGLTIALPRFMAGNGTGCTVLGGEWLRGPETGKQACVFYAG</sequence>
<dbReference type="KEGG" id="taw:EI545_21165"/>
<keyword evidence="1" id="KW-0472">Membrane</keyword>
<dbReference type="OrthoDB" id="7876532at2"/>
<keyword evidence="1" id="KW-0812">Transmembrane</keyword>
<keyword evidence="3" id="KW-1185">Reference proteome</keyword>
<evidence type="ECO:0000313" key="2">
    <source>
        <dbReference type="EMBL" id="AZL61467.1"/>
    </source>
</evidence>
<name>A0A3S8UCW9_9RHOB</name>
<dbReference type="Proteomes" id="UP000282002">
    <property type="component" value="Plasmid unnamed3"/>
</dbReference>
<dbReference type="AlphaFoldDB" id="A0A3S8UCW9"/>
<proteinExistence type="predicted"/>
<geneLocation type="plasmid" evidence="2">
    <name>unnamed3</name>
</geneLocation>
<gene>
    <name evidence="2" type="ORF">EI545_21165</name>
</gene>
<evidence type="ECO:0000256" key="1">
    <source>
        <dbReference type="SAM" id="Phobius"/>
    </source>
</evidence>
<reference evidence="2 3" key="1">
    <citation type="submission" date="2018-12" db="EMBL/GenBank/DDBJ databases">
        <title>Complete genome sequencing of Tabrizicola sp. K13M18.</title>
        <authorList>
            <person name="Bae J.-W."/>
        </authorList>
    </citation>
    <scope>NUCLEOTIDE SEQUENCE [LARGE SCALE GENOMIC DNA]</scope>
    <source>
        <strain evidence="2 3">K13M18</strain>
        <plasmid evidence="2 3">unnamed3</plasmid>
    </source>
</reference>
<keyword evidence="2" id="KW-0614">Plasmid</keyword>
<feature type="transmembrane region" description="Helical" evidence="1">
    <location>
        <begin position="138"/>
        <end position="158"/>
    </location>
</feature>
<evidence type="ECO:0000313" key="3">
    <source>
        <dbReference type="Proteomes" id="UP000282002"/>
    </source>
</evidence>